<comment type="caution">
    <text evidence="1">The sequence shown here is derived from an EMBL/GenBank/DDBJ whole genome shotgun (WGS) entry which is preliminary data.</text>
</comment>
<evidence type="ECO:0000313" key="1">
    <source>
        <dbReference type="EMBL" id="EFV31175.1"/>
    </source>
</evidence>
<dbReference type="AlphaFoldDB" id="E5WV19"/>
<dbReference type="Proteomes" id="UP000003246">
    <property type="component" value="Unassembled WGS sequence"/>
</dbReference>
<reference evidence="1 2" key="1">
    <citation type="submission" date="2010-10" db="EMBL/GenBank/DDBJ databases">
        <title>The Genome Sequence of Bacteroides eggerthii strain 1_2_48FAA.</title>
        <authorList>
            <consortium name="The Broad Institute Genome Sequencing Platform"/>
            <person name="Ward D."/>
            <person name="Earl A."/>
            <person name="Feldgarden M."/>
            <person name="Young S.K."/>
            <person name="Gargeya S."/>
            <person name="Zeng Q."/>
            <person name="Alvarado L."/>
            <person name="Berlin A."/>
            <person name="Bochicchio J."/>
            <person name="Chapman S.B."/>
            <person name="Chen Z."/>
            <person name="Freedman E."/>
            <person name="Gellesch M."/>
            <person name="Goldberg J."/>
            <person name="Griggs A."/>
            <person name="Gujja S."/>
            <person name="Heilman E."/>
            <person name="Heiman D."/>
            <person name="Howarth C."/>
            <person name="Mehta T."/>
            <person name="Neiman D."/>
            <person name="Pearson M."/>
            <person name="Roberts A."/>
            <person name="Saif S."/>
            <person name="Shea T."/>
            <person name="Shenoy N."/>
            <person name="Sisk P."/>
            <person name="Stolte C."/>
            <person name="Sykes S."/>
            <person name="White J."/>
            <person name="Yandava C."/>
            <person name="Allen-Vercoe E."/>
            <person name="Ambrose C."/>
            <person name="Strauss J."/>
            <person name="Daigneault M."/>
            <person name="Haas B."/>
            <person name="Nusbaum C."/>
            <person name="Birren B."/>
        </authorList>
    </citation>
    <scope>NUCLEOTIDE SEQUENCE [LARGE SCALE GENOMIC DNA]</scope>
    <source>
        <strain evidence="1 2">1_2_48FAA</strain>
    </source>
</reference>
<accession>E5WV19</accession>
<evidence type="ECO:0000313" key="2">
    <source>
        <dbReference type="Proteomes" id="UP000003246"/>
    </source>
</evidence>
<proteinExistence type="predicted"/>
<protein>
    <submittedName>
        <fullName evidence="1">Uncharacterized protein</fullName>
    </submittedName>
</protein>
<name>E5WV19_9BACE</name>
<organism evidence="1 2">
    <name type="scientific">Bacteroides eggerthii 1_2_48FAA</name>
    <dbReference type="NCBI Taxonomy" id="665953"/>
    <lineage>
        <taxon>Bacteria</taxon>
        <taxon>Pseudomonadati</taxon>
        <taxon>Bacteroidota</taxon>
        <taxon>Bacteroidia</taxon>
        <taxon>Bacteroidales</taxon>
        <taxon>Bacteroidaceae</taxon>
        <taxon>Bacteroides</taxon>
    </lineage>
</organism>
<dbReference type="EMBL" id="ACWG01000006">
    <property type="protein sequence ID" value="EFV31175.1"/>
    <property type="molecule type" value="Genomic_DNA"/>
</dbReference>
<dbReference type="HOGENOM" id="CLU_078156_0_0_10"/>
<gene>
    <name evidence="1" type="ORF">HMPREF1016_00442</name>
</gene>
<feature type="non-terminal residue" evidence="1">
    <location>
        <position position="1"/>
    </location>
</feature>
<sequence>AQGVTFTGLDNRLLAEVRLSSEAQPGNVYSWSVEEVEVTSRGDVRYTPVPLRLVKQVVLRFRVTGVEGATVLNGTLNGVYPSLFLLSGDPPEQSIRTAPETVAQYTATLVQTRNTGSPSYTASADIRLLGLLDPQKEEGNGNETAYDSRLNLAVHNSSGEVYSTTVNMNKPVSEIIDSYGGEIPIDKTIEIDVSVNLLDMNLTAVVQGWKEGNREIIIIK</sequence>
<dbReference type="RefSeq" id="WP_004292902.1">
    <property type="nucleotide sequence ID" value="NZ_GL622538.1"/>
</dbReference>